<sequence>MLSRVADSLYWIGRYLERTEHTARLLDVNLALMLDQTPAAAERRWERMQTYLAWQYDGIPQTYALVQALTFDVNNPGSLVSCIGAARENARQVREQISSEMWEQLNRLYLQVKRATMEQLWHEPHEFLHNGLKEGIHLFQGITNATLSHGECWHWLRLGQFIERANATAILLDVHFAEPSGAADAQANYLDWVGLLKSCTAFEAYCNVYTADIRPERIAEFLLLNAESPRSVRFAADQIAISIQAIAANTLGRRGDRVKRLAGRLQASLDYGQVDEIMADGLSGYLASIQQQCQQIHTNVYQTFISYPVETALV</sequence>
<dbReference type="OrthoDB" id="9803532at2"/>
<evidence type="ECO:0000259" key="1">
    <source>
        <dbReference type="Pfam" id="PF04168"/>
    </source>
</evidence>
<keyword evidence="3" id="KW-1185">Reference proteome</keyword>
<dbReference type="InterPro" id="IPR007296">
    <property type="entry name" value="DUF403"/>
</dbReference>
<proteinExistence type="predicted"/>
<dbReference type="PANTHER" id="PTHR34595:SF7">
    <property type="entry name" value="SLL1039 PROTEIN"/>
    <property type="match status" value="1"/>
</dbReference>
<reference evidence="2 3" key="1">
    <citation type="submission" date="2015-07" db="EMBL/GenBank/DDBJ databases">
        <title>Whole genome sequence of Herpetosiphon geysericola DSM 7119.</title>
        <authorList>
            <person name="Hemp J."/>
            <person name="Ward L.M."/>
            <person name="Pace L.A."/>
            <person name="Fischer W.W."/>
        </authorList>
    </citation>
    <scope>NUCLEOTIDE SEQUENCE [LARGE SCALE GENOMIC DNA]</scope>
    <source>
        <strain evidence="2 3">DSM 7119</strain>
    </source>
</reference>
<organism evidence="2 3">
    <name type="scientific">Herpetosiphon geysericola</name>
    <dbReference type="NCBI Taxonomy" id="70996"/>
    <lineage>
        <taxon>Bacteria</taxon>
        <taxon>Bacillati</taxon>
        <taxon>Chloroflexota</taxon>
        <taxon>Chloroflexia</taxon>
        <taxon>Herpetosiphonales</taxon>
        <taxon>Herpetosiphonaceae</taxon>
        <taxon>Herpetosiphon</taxon>
    </lineage>
</organism>
<feature type="domain" description="DUF403" evidence="1">
    <location>
        <begin position="1"/>
        <end position="304"/>
    </location>
</feature>
<dbReference type="PATRIC" id="fig|70996.4.peg.3351"/>
<dbReference type="Proteomes" id="UP000050277">
    <property type="component" value="Unassembled WGS sequence"/>
</dbReference>
<name>A0A0P6XSM2_9CHLR</name>
<comment type="caution">
    <text evidence="2">The sequence shown here is derived from an EMBL/GenBank/DDBJ whole genome shotgun (WGS) entry which is preliminary data.</text>
</comment>
<dbReference type="AlphaFoldDB" id="A0A0P6XSM2"/>
<gene>
    <name evidence="2" type="ORF">SE18_13630</name>
</gene>
<dbReference type="STRING" id="70996.SE18_13630"/>
<dbReference type="InterPro" id="IPR051680">
    <property type="entry name" value="ATP-dep_Glu-Cys_Ligase-2"/>
</dbReference>
<evidence type="ECO:0000313" key="2">
    <source>
        <dbReference type="EMBL" id="KPL85939.1"/>
    </source>
</evidence>
<accession>A0A0P6XSM2</accession>
<dbReference type="PANTHER" id="PTHR34595">
    <property type="entry name" value="BLR5612 PROTEIN"/>
    <property type="match status" value="1"/>
</dbReference>
<protein>
    <recommendedName>
        <fullName evidence="1">DUF403 domain-containing protein</fullName>
    </recommendedName>
</protein>
<dbReference type="EMBL" id="LGKP01000022">
    <property type="protein sequence ID" value="KPL85939.1"/>
    <property type="molecule type" value="Genomic_DNA"/>
</dbReference>
<evidence type="ECO:0000313" key="3">
    <source>
        <dbReference type="Proteomes" id="UP000050277"/>
    </source>
</evidence>
<dbReference type="RefSeq" id="WP_054535012.1">
    <property type="nucleotide sequence ID" value="NZ_LGKP01000022.1"/>
</dbReference>
<dbReference type="Pfam" id="PF04168">
    <property type="entry name" value="Alpha-E"/>
    <property type="match status" value="1"/>
</dbReference>